<dbReference type="AlphaFoldDB" id="A0A087DJJ0"/>
<feature type="signal peptide" evidence="3">
    <location>
        <begin position="1"/>
        <end position="36"/>
    </location>
</feature>
<reference evidence="4 5" key="1">
    <citation type="submission" date="2014-03" db="EMBL/GenBank/DDBJ databases">
        <title>Genomics of Bifidobacteria.</title>
        <authorList>
            <person name="Ventura M."/>
            <person name="Milani C."/>
            <person name="Lugli G.A."/>
        </authorList>
    </citation>
    <scope>NUCLEOTIDE SEQUENCE [LARGE SCALE GENOMIC DNA]</scope>
    <source>
        <strain evidence="4 5">DSM 23968</strain>
    </source>
</reference>
<organism evidence="4 5">
    <name type="scientific">Bifidobacterium stellenboschense</name>
    <dbReference type="NCBI Taxonomy" id="762211"/>
    <lineage>
        <taxon>Bacteria</taxon>
        <taxon>Bacillati</taxon>
        <taxon>Actinomycetota</taxon>
        <taxon>Actinomycetes</taxon>
        <taxon>Bifidobacteriales</taxon>
        <taxon>Bifidobacteriaceae</taxon>
        <taxon>Bifidobacterium</taxon>
    </lineage>
</organism>
<sequence>MNGNQQQHRNRRIMSMSRLVALAASVLVIASLSACTQPYTYASGATDDSGEQSSAASERSNTTGDDASTDSDNSAGTSDASEACQAVVDDTIKAFNALKEEVDNADINTDMLLAKDPNLEVQWEIASENLTKPDLSCDGSVESMQQTVKSAQKLEKSYKDKLIEVKKLISKAEDELSTSTDPSTLPTDDSLESRIAQAKAVLKNTANGGLCNPYDRGRLADVLAASQDMLTSGTASEQDIKAQSYSLHQITEDVRTNKCLARTNE</sequence>
<keyword evidence="3" id="KW-0732">Signal</keyword>
<keyword evidence="5" id="KW-1185">Reference proteome</keyword>
<evidence type="ECO:0000256" key="2">
    <source>
        <dbReference type="SAM" id="MobiDB-lite"/>
    </source>
</evidence>
<name>A0A087DJJ0_9BIFI</name>
<dbReference type="STRING" id="762211.BSTEL_0496"/>
<feature type="chain" id="PRO_5039668585" description="Lipoprotein" evidence="3">
    <location>
        <begin position="37"/>
        <end position="265"/>
    </location>
</feature>
<dbReference type="Proteomes" id="UP000029004">
    <property type="component" value="Unassembled WGS sequence"/>
</dbReference>
<feature type="coiled-coil region" evidence="1">
    <location>
        <begin position="141"/>
        <end position="175"/>
    </location>
</feature>
<evidence type="ECO:0008006" key="6">
    <source>
        <dbReference type="Google" id="ProtNLM"/>
    </source>
</evidence>
<evidence type="ECO:0000256" key="3">
    <source>
        <dbReference type="SAM" id="SignalP"/>
    </source>
</evidence>
<protein>
    <recommendedName>
        <fullName evidence="6">Lipoprotein</fullName>
    </recommendedName>
</protein>
<comment type="caution">
    <text evidence="4">The sequence shown here is derived from an EMBL/GenBank/DDBJ whole genome shotgun (WGS) entry which is preliminary data.</text>
</comment>
<dbReference type="eggNOG" id="ENOG50323CG">
    <property type="taxonomic scope" value="Bacteria"/>
</dbReference>
<gene>
    <name evidence="4" type="ORF">BSTEL_0496</name>
</gene>
<feature type="compositionally biased region" description="Polar residues" evidence="2">
    <location>
        <begin position="51"/>
        <end position="80"/>
    </location>
</feature>
<keyword evidence="1" id="KW-0175">Coiled coil</keyword>
<evidence type="ECO:0000313" key="4">
    <source>
        <dbReference type="EMBL" id="KFI95690.1"/>
    </source>
</evidence>
<dbReference type="EMBL" id="JGZP01000016">
    <property type="protein sequence ID" value="KFI95690.1"/>
    <property type="molecule type" value="Genomic_DNA"/>
</dbReference>
<feature type="region of interest" description="Disordered" evidence="2">
    <location>
        <begin position="40"/>
        <end position="82"/>
    </location>
</feature>
<proteinExistence type="predicted"/>
<accession>A0A087DJJ0</accession>
<evidence type="ECO:0000313" key="5">
    <source>
        <dbReference type="Proteomes" id="UP000029004"/>
    </source>
</evidence>
<evidence type="ECO:0000256" key="1">
    <source>
        <dbReference type="SAM" id="Coils"/>
    </source>
</evidence>